<dbReference type="PANTHER" id="PTHR43405">
    <property type="entry name" value="GLYCOSYL HYDROLASE DIGH"/>
    <property type="match status" value="1"/>
</dbReference>
<sequence>MSKRALNVAKPKLILRQLFTVIFSTTLFLPYLKSQPASAQVTRYCHISSNAVKKKEKLRLSAQKGNQEAANRYRQVVRQHSKAVSDCRRRTWPQVQAIWLRLYPCDIKAGALDRIMDNVVNKGYNQVYIETFYDGRVLLPKNSNPTVWPSVIRGKGQENTDLLAESIQKGRERGLKVYSWMFTTNFGYTYARRKDREEAIARNGKGQTSLYVVDNGSQVFIDPYNLQAKRDYYQMVTEVMRRRPDGILFDYVRYPRQAGKDSIASRVTDLWLYSKSTQQALFQRALNNKGLGLIRLFLTKGYVTSSDIARLDEKYPQEGEPLWQGRTPPIEQKAISSPQQRQPLLQSELWQLSVAHAMQGILDFVALAAYPAQQIGVPAGVVFFPGGNKTVGKGYDSRLQPWDRFPNSLEWHPMAYGKCGTSNCIVSQVKRVINTAKPGTKLIPALAGSWGESISNRPPLEKQMQALSQYKSYIKGVSHFAYSWQNPKDDSDRKFCRVR</sequence>
<dbReference type="AlphaFoldDB" id="A0A1Z4LW20"/>
<dbReference type="InterPro" id="IPR052177">
    <property type="entry name" value="Divisome_Glycosyl_Hydrolase"/>
</dbReference>
<protein>
    <recommendedName>
        <fullName evidence="2">Glycosyl hydrolase-like 10 domain-containing protein</fullName>
    </recommendedName>
</protein>
<dbReference type="Pfam" id="PF02638">
    <property type="entry name" value="GHL10"/>
    <property type="match status" value="1"/>
</dbReference>
<keyword evidence="1" id="KW-0732">Signal</keyword>
<keyword evidence="4" id="KW-1185">Reference proteome</keyword>
<dbReference type="Gene3D" id="3.20.20.80">
    <property type="entry name" value="Glycosidases"/>
    <property type="match status" value="1"/>
</dbReference>
<dbReference type="EMBL" id="AP018227">
    <property type="protein sequence ID" value="BAY85410.1"/>
    <property type="molecule type" value="Genomic_DNA"/>
</dbReference>
<reference evidence="3 4" key="1">
    <citation type="submission" date="2017-06" db="EMBL/GenBank/DDBJ databases">
        <title>Genome sequencing of cyanobaciteial culture collection at National Institute for Environmental Studies (NIES).</title>
        <authorList>
            <person name="Hirose Y."/>
            <person name="Shimura Y."/>
            <person name="Fujisawa T."/>
            <person name="Nakamura Y."/>
            <person name="Kawachi M."/>
        </authorList>
    </citation>
    <scope>NUCLEOTIDE SEQUENCE [LARGE SCALE GENOMIC DNA]</scope>
    <source>
        <strain evidence="3 4">NIES-267</strain>
    </source>
</reference>
<organism evidence="3 4">
    <name type="scientific">Calothrix parasitica NIES-267</name>
    <dbReference type="NCBI Taxonomy" id="1973488"/>
    <lineage>
        <taxon>Bacteria</taxon>
        <taxon>Bacillati</taxon>
        <taxon>Cyanobacteriota</taxon>
        <taxon>Cyanophyceae</taxon>
        <taxon>Nostocales</taxon>
        <taxon>Calotrichaceae</taxon>
        <taxon>Calothrix</taxon>
    </lineage>
</organism>
<accession>A0A1Z4LW20</accession>
<dbReference type="OrthoDB" id="418487at2"/>
<gene>
    <name evidence="3" type="ORF">NIES267_49100</name>
</gene>
<evidence type="ECO:0000259" key="2">
    <source>
        <dbReference type="Pfam" id="PF02638"/>
    </source>
</evidence>
<name>A0A1Z4LW20_9CYAN</name>
<dbReference type="InterPro" id="IPR017853">
    <property type="entry name" value="GH"/>
</dbReference>
<dbReference type="SUPFAM" id="SSF51445">
    <property type="entry name" value="(Trans)glycosidases"/>
    <property type="match status" value="1"/>
</dbReference>
<dbReference type="InterPro" id="IPR003790">
    <property type="entry name" value="GHL10"/>
</dbReference>
<dbReference type="Proteomes" id="UP000218418">
    <property type="component" value="Chromosome"/>
</dbReference>
<evidence type="ECO:0000313" key="4">
    <source>
        <dbReference type="Proteomes" id="UP000218418"/>
    </source>
</evidence>
<feature type="domain" description="Glycosyl hydrolase-like 10" evidence="2">
    <location>
        <begin position="121"/>
        <end position="279"/>
    </location>
</feature>
<proteinExistence type="predicted"/>
<evidence type="ECO:0000313" key="3">
    <source>
        <dbReference type="EMBL" id="BAY85410.1"/>
    </source>
</evidence>
<dbReference type="PANTHER" id="PTHR43405:SF1">
    <property type="entry name" value="GLYCOSYL HYDROLASE DIGH"/>
    <property type="match status" value="1"/>
</dbReference>
<evidence type="ECO:0000256" key="1">
    <source>
        <dbReference type="ARBA" id="ARBA00022729"/>
    </source>
</evidence>